<dbReference type="PROSITE" id="PS50042">
    <property type="entry name" value="CNMP_BINDING_3"/>
    <property type="match status" value="1"/>
</dbReference>
<comment type="caution">
    <text evidence="4">The sequence shown here is derived from an EMBL/GenBank/DDBJ whole genome shotgun (WGS) entry which is preliminary data.</text>
</comment>
<feature type="region of interest" description="Disordered" evidence="1">
    <location>
        <begin position="142"/>
        <end position="171"/>
    </location>
</feature>
<evidence type="ECO:0000313" key="7">
    <source>
        <dbReference type="Proteomes" id="UP000774804"/>
    </source>
</evidence>
<proteinExistence type="predicted"/>
<reference evidence="4" key="1">
    <citation type="submission" date="2018-10" db="EMBL/GenBank/DDBJ databases">
        <title>Effector identification in a new, highly contiguous assembly of the strawberry crown rot pathogen Phytophthora cactorum.</title>
        <authorList>
            <person name="Armitage A.D."/>
            <person name="Nellist C.F."/>
            <person name="Bates H."/>
            <person name="Vickerstaff R.J."/>
            <person name="Harrison R.J."/>
        </authorList>
    </citation>
    <scope>NUCLEOTIDE SEQUENCE</scope>
    <source>
        <strain evidence="3">15-7</strain>
        <strain evidence="4">4032</strain>
        <strain evidence="5">4040</strain>
        <strain evidence="6">P415</strain>
    </source>
</reference>
<dbReference type="InterPro" id="IPR018490">
    <property type="entry name" value="cNMP-bd_dom_sf"/>
</dbReference>
<dbReference type="InterPro" id="IPR000595">
    <property type="entry name" value="cNMP-bd_dom"/>
</dbReference>
<evidence type="ECO:0000313" key="4">
    <source>
        <dbReference type="EMBL" id="KAG2931908.1"/>
    </source>
</evidence>
<protein>
    <recommendedName>
        <fullName evidence="2">Cyclic nucleotide-binding domain-containing protein</fullName>
    </recommendedName>
</protein>
<evidence type="ECO:0000259" key="2">
    <source>
        <dbReference type="PROSITE" id="PS50042"/>
    </source>
</evidence>
<accession>A0A8T1D0M7</accession>
<dbReference type="VEuPathDB" id="FungiDB:PC110_g11110"/>
<dbReference type="SUPFAM" id="SSF51206">
    <property type="entry name" value="cAMP-binding domain-like"/>
    <property type="match status" value="1"/>
</dbReference>
<sequence length="609" mass="67352">MNNRRRMAMQQRVTHWTSTLSGTQHATTKLGARFHLRGLFLRQIDFSFDELSFIVTYLANETTICEQPWWRGLSHAERLEAASRMKMQHLHRGEEHVIRLTSMETPRSCILLYGNAEARPLNVATTPVLNFTEGSVVGNLGAPQRVHSTSSETSRASSSASTIPSTTGVSDSKWRRIKRENSLRKDILSYNKIIISGPADYIVLTASDVRESGSGAADRLNWAKQFGLERFVGCLRQAVFEPGMIIIQEGHQLNALYLLLEGECRASVERDDANNPSTAQSNEINSNSSKPPLTTAEAQLRHTRKFRWSDESQLPVASLGPKSTVGDISLTLGIPEPVTVRAVTTVNALTLSQEDFSRETSDRHDPAVIACIEKLQSTAYDTLRFVLERVETESKNEHCDQRLKIDSLREALRQKQPVVTGEHSTAISSPAANSAANYRAASTSASSQPERFSSDVTISSAGAQLSRVVSLPSVVLKHATSSVDTRRQYFRNQFETSVAAVSGEDVAPLESPTRMTRQQRKAARAFASLQRPVAGKSLGGYVQISNKAKDDESPATDQSSHTTPQTDDLFLFPTMTKRRQLHGKTLPLLPRYRGYDGVQAELDSQQAAR</sequence>
<gene>
    <name evidence="3" type="ORF">PC113_g3728</name>
    <name evidence="4" type="ORF">PC115_g5976</name>
    <name evidence="5" type="ORF">PC117_g3725</name>
    <name evidence="6" type="ORF">PC118_g3397</name>
</gene>
<dbReference type="EMBL" id="RCMG01000059">
    <property type="protein sequence ID" value="KAG2865380.1"/>
    <property type="molecule type" value="Genomic_DNA"/>
</dbReference>
<evidence type="ECO:0000313" key="5">
    <source>
        <dbReference type="EMBL" id="KAG2951316.1"/>
    </source>
</evidence>
<feature type="domain" description="Cyclic nucleotide-binding" evidence="2">
    <location>
        <begin position="228"/>
        <end position="358"/>
    </location>
</feature>
<dbReference type="EMBL" id="RCMK01000054">
    <property type="protein sequence ID" value="KAG2951316.1"/>
    <property type="molecule type" value="Genomic_DNA"/>
</dbReference>
<feature type="compositionally biased region" description="Low complexity" evidence="1">
    <location>
        <begin position="148"/>
        <end position="167"/>
    </location>
</feature>
<dbReference type="AlphaFoldDB" id="A0A8T1D0M7"/>
<dbReference type="InterPro" id="IPR014710">
    <property type="entry name" value="RmlC-like_jellyroll"/>
</dbReference>
<feature type="region of interest" description="Disordered" evidence="1">
    <location>
        <begin position="270"/>
        <end position="293"/>
    </location>
</feature>
<evidence type="ECO:0000313" key="3">
    <source>
        <dbReference type="EMBL" id="KAG2865380.1"/>
    </source>
</evidence>
<dbReference type="CDD" id="cd00038">
    <property type="entry name" value="CAP_ED"/>
    <property type="match status" value="1"/>
</dbReference>
<dbReference type="Proteomes" id="UP000736787">
    <property type="component" value="Unassembled WGS sequence"/>
</dbReference>
<dbReference type="Proteomes" id="UP000735874">
    <property type="component" value="Unassembled WGS sequence"/>
</dbReference>
<dbReference type="Proteomes" id="UP000697107">
    <property type="component" value="Unassembled WGS sequence"/>
</dbReference>
<dbReference type="EMBL" id="RCMI01000128">
    <property type="protein sequence ID" value="KAG2931908.1"/>
    <property type="molecule type" value="Genomic_DNA"/>
</dbReference>
<evidence type="ECO:0000256" key="1">
    <source>
        <dbReference type="SAM" id="MobiDB-lite"/>
    </source>
</evidence>
<dbReference type="EMBL" id="RCML01000057">
    <property type="protein sequence ID" value="KAG2994672.1"/>
    <property type="molecule type" value="Genomic_DNA"/>
</dbReference>
<name>A0A8T1D0M7_9STRA</name>
<feature type="region of interest" description="Disordered" evidence="1">
    <location>
        <begin position="548"/>
        <end position="569"/>
    </location>
</feature>
<evidence type="ECO:0000313" key="6">
    <source>
        <dbReference type="EMBL" id="KAG2994672.1"/>
    </source>
</evidence>
<feature type="compositionally biased region" description="Polar residues" evidence="1">
    <location>
        <begin position="555"/>
        <end position="566"/>
    </location>
</feature>
<feature type="compositionally biased region" description="Polar residues" evidence="1">
    <location>
        <begin position="274"/>
        <end position="292"/>
    </location>
</feature>
<dbReference type="Gene3D" id="2.60.120.10">
    <property type="entry name" value="Jelly Rolls"/>
    <property type="match status" value="1"/>
</dbReference>
<organism evidence="4 7">
    <name type="scientific">Phytophthora cactorum</name>
    <dbReference type="NCBI Taxonomy" id="29920"/>
    <lineage>
        <taxon>Eukaryota</taxon>
        <taxon>Sar</taxon>
        <taxon>Stramenopiles</taxon>
        <taxon>Oomycota</taxon>
        <taxon>Peronosporomycetes</taxon>
        <taxon>Peronosporales</taxon>
        <taxon>Peronosporaceae</taxon>
        <taxon>Phytophthora</taxon>
    </lineage>
</organism>
<dbReference type="Proteomes" id="UP000774804">
    <property type="component" value="Unassembled WGS sequence"/>
</dbReference>